<evidence type="ECO:0000313" key="1">
    <source>
        <dbReference type="EMBL" id="KAF2454183.1"/>
    </source>
</evidence>
<accession>A0A6A6NSE5</accession>
<dbReference type="AlphaFoldDB" id="A0A6A6NSE5"/>
<gene>
    <name evidence="1" type="ORF">BDY21DRAFT_106299</name>
</gene>
<keyword evidence="2" id="KW-1185">Reference proteome</keyword>
<reference evidence="1" key="1">
    <citation type="journal article" date="2020" name="Stud. Mycol.">
        <title>101 Dothideomycetes genomes: a test case for predicting lifestyles and emergence of pathogens.</title>
        <authorList>
            <person name="Haridas S."/>
            <person name="Albert R."/>
            <person name="Binder M."/>
            <person name="Bloem J."/>
            <person name="Labutti K."/>
            <person name="Salamov A."/>
            <person name="Andreopoulos B."/>
            <person name="Baker S."/>
            <person name="Barry K."/>
            <person name="Bills G."/>
            <person name="Bluhm B."/>
            <person name="Cannon C."/>
            <person name="Castanera R."/>
            <person name="Culley D."/>
            <person name="Daum C."/>
            <person name="Ezra D."/>
            <person name="Gonzalez J."/>
            <person name="Henrissat B."/>
            <person name="Kuo A."/>
            <person name="Liang C."/>
            <person name="Lipzen A."/>
            <person name="Lutzoni F."/>
            <person name="Magnuson J."/>
            <person name="Mondo S."/>
            <person name="Nolan M."/>
            <person name="Ohm R."/>
            <person name="Pangilinan J."/>
            <person name="Park H.-J."/>
            <person name="Ramirez L."/>
            <person name="Alfaro M."/>
            <person name="Sun H."/>
            <person name="Tritt A."/>
            <person name="Yoshinaga Y."/>
            <person name="Zwiers L.-H."/>
            <person name="Turgeon B."/>
            <person name="Goodwin S."/>
            <person name="Spatafora J."/>
            <person name="Crous P."/>
            <person name="Grigoriev I."/>
        </authorList>
    </citation>
    <scope>NUCLEOTIDE SEQUENCE</scope>
    <source>
        <strain evidence="1">ATCC 16933</strain>
    </source>
</reference>
<name>A0A6A6NSE5_9PEZI</name>
<proteinExistence type="predicted"/>
<dbReference type="Proteomes" id="UP000799766">
    <property type="component" value="Unassembled WGS sequence"/>
</dbReference>
<protein>
    <submittedName>
        <fullName evidence="1">Uncharacterized protein</fullName>
    </submittedName>
</protein>
<organism evidence="1 2">
    <name type="scientific">Lineolata rhizophorae</name>
    <dbReference type="NCBI Taxonomy" id="578093"/>
    <lineage>
        <taxon>Eukaryota</taxon>
        <taxon>Fungi</taxon>
        <taxon>Dikarya</taxon>
        <taxon>Ascomycota</taxon>
        <taxon>Pezizomycotina</taxon>
        <taxon>Dothideomycetes</taxon>
        <taxon>Dothideomycetes incertae sedis</taxon>
        <taxon>Lineolatales</taxon>
        <taxon>Lineolataceae</taxon>
        <taxon>Lineolata</taxon>
    </lineage>
</organism>
<dbReference type="EMBL" id="MU001692">
    <property type="protein sequence ID" value="KAF2454183.1"/>
    <property type="molecule type" value="Genomic_DNA"/>
</dbReference>
<evidence type="ECO:0000313" key="2">
    <source>
        <dbReference type="Proteomes" id="UP000799766"/>
    </source>
</evidence>
<sequence length="192" mass="21622">MDDAINIATSSDIEKLQAQIDGLLVKVSKLEAKSAIQDGFKAKTNSLPTTALGPGSFGLISYDTVASKSPEELAKMKEDIVELMAHLTNTRHSEYESWRPMVECFSKRYGLGLNFELDMSGKWEGVTFSESWDFAGTKALPFVDRMDYLWKSSASFANRHHEHSRVTYMWWVYSIRQLAVALGVGKVKDKQE</sequence>